<keyword evidence="3" id="KW-0716">Sensory transduction</keyword>
<feature type="transmembrane region" description="Helical" evidence="13">
    <location>
        <begin position="21"/>
        <end position="49"/>
    </location>
</feature>
<evidence type="ECO:0000256" key="6">
    <source>
        <dbReference type="ARBA" id="ARBA00022989"/>
    </source>
</evidence>
<feature type="transmembrane region" description="Helical" evidence="13">
    <location>
        <begin position="160"/>
        <end position="184"/>
    </location>
</feature>
<dbReference type="EMBL" id="WNYA01000006">
    <property type="protein sequence ID" value="KAG8568861.1"/>
    <property type="molecule type" value="Genomic_DNA"/>
</dbReference>
<reference evidence="15" key="1">
    <citation type="thesis" date="2020" institute="ProQuest LLC" country="789 East Eisenhower Parkway, Ann Arbor, MI, USA">
        <title>Comparative Genomics and Chromosome Evolution.</title>
        <authorList>
            <person name="Mudd A.B."/>
        </authorList>
    </citation>
    <scope>NUCLEOTIDE SEQUENCE</scope>
    <source>
        <strain evidence="15">237g6f4</strain>
        <tissue evidence="15">Blood</tissue>
    </source>
</reference>
<comment type="subcellular location">
    <subcellularLocation>
        <location evidence="1">Cell membrane</location>
        <topology evidence="1">Multi-pass membrane protein</topology>
    </subcellularLocation>
</comment>
<evidence type="ECO:0000259" key="14">
    <source>
        <dbReference type="PROSITE" id="PS50262"/>
    </source>
</evidence>
<keyword evidence="9" id="KW-1015">Disulfide bond</keyword>
<dbReference type="AlphaFoldDB" id="A0AAV7B8K0"/>
<feature type="transmembrane region" description="Helical" evidence="13">
    <location>
        <begin position="196"/>
        <end position="218"/>
    </location>
</feature>
<keyword evidence="7" id="KW-0297">G-protein coupled receptor</keyword>
<evidence type="ECO:0000256" key="8">
    <source>
        <dbReference type="ARBA" id="ARBA00023136"/>
    </source>
</evidence>
<dbReference type="SUPFAM" id="SSF81321">
    <property type="entry name" value="Family A G protein-coupled receptor-like"/>
    <property type="match status" value="1"/>
</dbReference>
<evidence type="ECO:0000256" key="13">
    <source>
        <dbReference type="SAM" id="Phobius"/>
    </source>
</evidence>
<keyword evidence="2" id="KW-1003">Cell membrane</keyword>
<keyword evidence="12" id="KW-0807">Transducer</keyword>
<dbReference type="PANTHER" id="PTHR24242:SF227">
    <property type="entry name" value="OLFACTORY RECEPTOR"/>
    <property type="match status" value="1"/>
</dbReference>
<evidence type="ECO:0000256" key="11">
    <source>
        <dbReference type="ARBA" id="ARBA00023180"/>
    </source>
</evidence>
<evidence type="ECO:0000313" key="16">
    <source>
        <dbReference type="Proteomes" id="UP000824782"/>
    </source>
</evidence>
<evidence type="ECO:0000256" key="10">
    <source>
        <dbReference type="ARBA" id="ARBA00023170"/>
    </source>
</evidence>
<evidence type="ECO:0000256" key="5">
    <source>
        <dbReference type="ARBA" id="ARBA00022725"/>
    </source>
</evidence>
<keyword evidence="4 13" id="KW-0812">Transmembrane</keyword>
<evidence type="ECO:0000256" key="4">
    <source>
        <dbReference type="ARBA" id="ARBA00022692"/>
    </source>
</evidence>
<dbReference type="PANTHER" id="PTHR24242">
    <property type="entry name" value="G-PROTEIN COUPLED RECEPTOR"/>
    <property type="match status" value="1"/>
</dbReference>
<dbReference type="Gene3D" id="1.20.1070.10">
    <property type="entry name" value="Rhodopsin 7-helix transmembrane proteins"/>
    <property type="match status" value="2"/>
</dbReference>
<evidence type="ECO:0000256" key="1">
    <source>
        <dbReference type="ARBA" id="ARBA00004651"/>
    </source>
</evidence>
<keyword evidence="6 13" id="KW-1133">Transmembrane helix</keyword>
<dbReference type="InterPro" id="IPR000725">
    <property type="entry name" value="Olfact_rcpt"/>
</dbReference>
<comment type="caution">
    <text evidence="15">The sequence shown here is derived from an EMBL/GenBank/DDBJ whole genome shotgun (WGS) entry which is preliminary data.</text>
</comment>
<dbReference type="Pfam" id="PF13853">
    <property type="entry name" value="7tm_4"/>
    <property type="match status" value="2"/>
</dbReference>
<keyword evidence="16" id="KW-1185">Reference proteome</keyword>
<accession>A0AAV7B8K0</accession>
<evidence type="ECO:0000256" key="3">
    <source>
        <dbReference type="ARBA" id="ARBA00022606"/>
    </source>
</evidence>
<sequence length="269" mass="30890">MHNDSKIRDMILIGFSDQQHLQVLLFLIFIFMYLFIVIGNVLLLVLFFLEPNLQLPMYFFIGSLSCIEICYTAVTMPKMLAELWRRREETSFSGCLLQAYFLAFIACLVWSLYSPVVETILIYHLPFCGPNEIENFFCDFPPLIDLACADTRVLTMMESALSSLIMLNFLCILLSYIKVILDILKVKSKVGRQKAFSTCGAHLIVVVLFFVSVGLMYIRVGKYYSPDYNRAVGVIFAVFIPFANPVIYGLRNQEIKTSFKKVFNCLGFR</sequence>
<dbReference type="PRINTS" id="PR00237">
    <property type="entry name" value="GPCRRHODOPSN"/>
</dbReference>
<dbReference type="Proteomes" id="UP000824782">
    <property type="component" value="Unassembled WGS sequence"/>
</dbReference>
<evidence type="ECO:0000256" key="2">
    <source>
        <dbReference type="ARBA" id="ARBA00022475"/>
    </source>
</evidence>
<evidence type="ECO:0000256" key="7">
    <source>
        <dbReference type="ARBA" id="ARBA00023040"/>
    </source>
</evidence>
<dbReference type="InterPro" id="IPR050939">
    <property type="entry name" value="Olfactory_GPCR1"/>
</dbReference>
<keyword evidence="10" id="KW-0675">Receptor</keyword>
<name>A0AAV7B8K0_ENGPU</name>
<feature type="transmembrane region" description="Helical" evidence="13">
    <location>
        <begin position="95"/>
        <end position="113"/>
    </location>
</feature>
<dbReference type="InterPro" id="IPR017452">
    <property type="entry name" value="GPCR_Rhodpsn_7TM"/>
</dbReference>
<evidence type="ECO:0000256" key="12">
    <source>
        <dbReference type="ARBA" id="ARBA00023224"/>
    </source>
</evidence>
<feature type="transmembrane region" description="Helical" evidence="13">
    <location>
        <begin position="230"/>
        <end position="250"/>
    </location>
</feature>
<proteinExistence type="predicted"/>
<evidence type="ECO:0000256" key="9">
    <source>
        <dbReference type="ARBA" id="ARBA00023157"/>
    </source>
</evidence>
<keyword evidence="11" id="KW-0325">Glycoprotein</keyword>
<dbReference type="GO" id="GO:0004984">
    <property type="term" value="F:olfactory receptor activity"/>
    <property type="evidence" value="ECO:0007669"/>
    <property type="project" value="InterPro"/>
</dbReference>
<dbReference type="GO" id="GO:0005886">
    <property type="term" value="C:plasma membrane"/>
    <property type="evidence" value="ECO:0007669"/>
    <property type="project" value="UniProtKB-SubCell"/>
</dbReference>
<organism evidence="15 16">
    <name type="scientific">Engystomops pustulosus</name>
    <name type="common">Tungara frog</name>
    <name type="synonym">Physalaemus pustulosus</name>
    <dbReference type="NCBI Taxonomy" id="76066"/>
    <lineage>
        <taxon>Eukaryota</taxon>
        <taxon>Metazoa</taxon>
        <taxon>Chordata</taxon>
        <taxon>Craniata</taxon>
        <taxon>Vertebrata</taxon>
        <taxon>Euteleostomi</taxon>
        <taxon>Amphibia</taxon>
        <taxon>Batrachia</taxon>
        <taxon>Anura</taxon>
        <taxon>Neobatrachia</taxon>
        <taxon>Hyloidea</taxon>
        <taxon>Leptodactylidae</taxon>
        <taxon>Leiuperinae</taxon>
        <taxon>Engystomops</taxon>
    </lineage>
</organism>
<dbReference type="InterPro" id="IPR000276">
    <property type="entry name" value="GPCR_Rhodpsn"/>
</dbReference>
<feature type="transmembrane region" description="Helical" evidence="13">
    <location>
        <begin position="55"/>
        <end position="74"/>
    </location>
</feature>
<evidence type="ECO:0000313" key="15">
    <source>
        <dbReference type="EMBL" id="KAG8568861.1"/>
    </source>
</evidence>
<feature type="domain" description="G-protein coupled receptors family 1 profile" evidence="14">
    <location>
        <begin position="71"/>
        <end position="248"/>
    </location>
</feature>
<gene>
    <name evidence="15" type="ORF">GDO81_014182</name>
</gene>
<dbReference type="PROSITE" id="PS50262">
    <property type="entry name" value="G_PROTEIN_RECEP_F1_2"/>
    <property type="match status" value="1"/>
</dbReference>
<protein>
    <recommendedName>
        <fullName evidence="14">G-protein coupled receptors family 1 profile domain-containing protein</fullName>
    </recommendedName>
</protein>
<keyword evidence="5" id="KW-0552">Olfaction</keyword>
<dbReference type="GO" id="GO:0004930">
    <property type="term" value="F:G protein-coupled receptor activity"/>
    <property type="evidence" value="ECO:0007669"/>
    <property type="project" value="UniProtKB-KW"/>
</dbReference>
<keyword evidence="8 13" id="KW-0472">Membrane</keyword>